<keyword evidence="3" id="KW-1185">Reference proteome</keyword>
<protein>
    <submittedName>
        <fullName evidence="2">PTS system fructose subfamily transporter subunit IIC</fullName>
    </submittedName>
</protein>
<organism evidence="2 3">
    <name type="scientific">Actinobacillus delphinicola</name>
    <dbReference type="NCBI Taxonomy" id="51161"/>
    <lineage>
        <taxon>Bacteria</taxon>
        <taxon>Pseudomonadati</taxon>
        <taxon>Pseudomonadota</taxon>
        <taxon>Gammaproteobacteria</taxon>
        <taxon>Pasteurellales</taxon>
        <taxon>Pasteurellaceae</taxon>
        <taxon>Actinobacillus</taxon>
    </lineage>
</organism>
<name>A0A448TTI1_9PAST</name>
<dbReference type="Proteomes" id="UP000279799">
    <property type="component" value="Chromosome"/>
</dbReference>
<dbReference type="RefSeq" id="WP_126599016.1">
    <property type="nucleotide sequence ID" value="NZ_LR134510.1"/>
</dbReference>
<evidence type="ECO:0000256" key="1">
    <source>
        <dbReference type="ARBA" id="ARBA00022679"/>
    </source>
</evidence>
<accession>A0A448TTI1</accession>
<dbReference type="GO" id="GO:0009401">
    <property type="term" value="P:phosphoenolpyruvate-dependent sugar phosphotransferase system"/>
    <property type="evidence" value="ECO:0007669"/>
    <property type="project" value="InterPro"/>
</dbReference>
<dbReference type="SUPFAM" id="SSF52794">
    <property type="entry name" value="PTS system IIB component-like"/>
    <property type="match status" value="1"/>
</dbReference>
<proteinExistence type="predicted"/>
<dbReference type="Pfam" id="PF25554">
    <property type="entry name" value="PTS_EIIB_BC_N"/>
    <property type="match status" value="1"/>
</dbReference>
<evidence type="ECO:0000313" key="2">
    <source>
        <dbReference type="EMBL" id="VEJ09246.1"/>
    </source>
</evidence>
<sequence>MIKTVYFVPAAYFGDVKEFQLMERLTRLFEDHGLIVVHNVEEAQLIIAFGNSLTPNDAYKGKKVYLADEEKAFNDSKAVLEKALKECKPYEDYLK</sequence>
<evidence type="ECO:0000313" key="3">
    <source>
        <dbReference type="Proteomes" id="UP000279799"/>
    </source>
</evidence>
<dbReference type="AlphaFoldDB" id="A0A448TTI1"/>
<dbReference type="EMBL" id="LR134510">
    <property type="protein sequence ID" value="VEJ09246.1"/>
    <property type="molecule type" value="Genomic_DNA"/>
</dbReference>
<dbReference type="KEGG" id="adp:NCTC12871_00691"/>
<keyword evidence="1" id="KW-0808">Transferase</keyword>
<dbReference type="GO" id="GO:0008982">
    <property type="term" value="F:protein-N(PI)-phosphohistidine-sugar phosphotransferase activity"/>
    <property type="evidence" value="ECO:0007669"/>
    <property type="project" value="InterPro"/>
</dbReference>
<reference evidence="2 3" key="1">
    <citation type="submission" date="2018-12" db="EMBL/GenBank/DDBJ databases">
        <authorList>
            <consortium name="Pathogen Informatics"/>
        </authorList>
    </citation>
    <scope>NUCLEOTIDE SEQUENCE [LARGE SCALE GENOMIC DNA]</scope>
    <source>
        <strain evidence="2 3">NCTC12871</strain>
    </source>
</reference>
<gene>
    <name evidence="2" type="ORF">NCTC12871_00691</name>
</gene>
<dbReference type="InterPro" id="IPR036095">
    <property type="entry name" value="PTS_EIIB-like_sf"/>
</dbReference>